<proteinExistence type="predicted"/>
<name>B1V200_CLOPF</name>
<dbReference type="PANTHER" id="PTHR46401">
    <property type="entry name" value="GLYCOSYLTRANSFERASE WBBK-RELATED"/>
    <property type="match status" value="1"/>
</dbReference>
<sequence>MKKLYQVGPKKTLKGGIATIINNINKSEDINNKYDIVNIETIDEKGKLVFIKSLVLSLFIKKDSIIHFHVASKGSFFRKYIIFKISSKECKKVVHLHGGGFLNFYDNSNNIVKRMIKNMLLNSDSIINVSDNMQNALIIKFPEIKYKCIRIYNSIDYSETGFTFDKKENLIVFMGKLIDYKGIYDLLDIIFAMKDNIRKRRWSFKIAGNGEVEKVKNFISDNNLNDIVDVLGWIEGEEKIKLLEKSKIFIMPSRVESFGIAAVEAMNYGNVIVCSDVGGLPEIVKSENGYVVKNNSIEEYCKVLNHLIENNDEMREISQRNIKKSEEFSLEKMFSNLIKEYENL</sequence>
<dbReference type="GO" id="GO:0009103">
    <property type="term" value="P:lipopolysaccharide biosynthetic process"/>
    <property type="evidence" value="ECO:0007669"/>
    <property type="project" value="TreeGrafter"/>
</dbReference>
<dbReference type="CDD" id="cd03801">
    <property type="entry name" value="GT4_PimA-like"/>
    <property type="match status" value="1"/>
</dbReference>
<gene>
    <name evidence="3" type="ORF">CJD_0601</name>
</gene>
<feature type="domain" description="Glycosyl transferase family 1" evidence="2">
    <location>
        <begin position="164"/>
        <end position="322"/>
    </location>
</feature>
<dbReference type="RefSeq" id="WP_003474420.1">
    <property type="nucleotide sequence ID" value="NZ_ABOO01000012.1"/>
</dbReference>
<dbReference type="SUPFAM" id="SSF53756">
    <property type="entry name" value="UDP-Glycosyltransferase/glycogen phosphorylase"/>
    <property type="match status" value="1"/>
</dbReference>
<dbReference type="Proteomes" id="UP000003188">
    <property type="component" value="Unassembled WGS sequence"/>
</dbReference>
<dbReference type="EMBL" id="ABOO01000012">
    <property type="protein sequence ID" value="EDT72097.1"/>
    <property type="molecule type" value="Genomic_DNA"/>
</dbReference>
<dbReference type="Gene3D" id="3.40.50.2000">
    <property type="entry name" value="Glycogen Phosphorylase B"/>
    <property type="match status" value="2"/>
</dbReference>
<accession>B1V200</accession>
<protein>
    <submittedName>
        <fullName evidence="3">Putative glycosytransferase</fullName>
    </submittedName>
</protein>
<evidence type="ECO:0000259" key="2">
    <source>
        <dbReference type="Pfam" id="PF00534"/>
    </source>
</evidence>
<evidence type="ECO:0000313" key="4">
    <source>
        <dbReference type="Proteomes" id="UP000003188"/>
    </source>
</evidence>
<dbReference type="AlphaFoldDB" id="B1V200"/>
<dbReference type="InterPro" id="IPR001296">
    <property type="entry name" value="Glyco_trans_1"/>
</dbReference>
<dbReference type="PANTHER" id="PTHR46401:SF2">
    <property type="entry name" value="GLYCOSYLTRANSFERASE WBBK-RELATED"/>
    <property type="match status" value="1"/>
</dbReference>
<dbReference type="Pfam" id="PF00534">
    <property type="entry name" value="Glycos_transf_1"/>
    <property type="match status" value="1"/>
</dbReference>
<reference evidence="3 4" key="1">
    <citation type="submission" date="2008-03" db="EMBL/GenBank/DDBJ databases">
        <authorList>
            <person name="Paulsen I."/>
            <person name="Sebastian Y."/>
        </authorList>
    </citation>
    <scope>NUCLEOTIDE SEQUENCE [LARGE SCALE GENOMIC DNA]</scope>
    <source>
        <strain evidence="4">D str. JGS1721</strain>
    </source>
</reference>
<comment type="caution">
    <text evidence="3">The sequence shown here is derived from an EMBL/GenBank/DDBJ whole genome shotgun (WGS) entry which is preliminary data.</text>
</comment>
<evidence type="ECO:0000256" key="1">
    <source>
        <dbReference type="ARBA" id="ARBA00022679"/>
    </source>
</evidence>
<organism evidence="3 4">
    <name type="scientific">Clostridium perfringens D str. JGS1721</name>
    <dbReference type="NCBI Taxonomy" id="488537"/>
    <lineage>
        <taxon>Bacteria</taxon>
        <taxon>Bacillati</taxon>
        <taxon>Bacillota</taxon>
        <taxon>Clostridia</taxon>
        <taxon>Eubacteriales</taxon>
        <taxon>Clostridiaceae</taxon>
        <taxon>Clostridium</taxon>
    </lineage>
</organism>
<evidence type="ECO:0000313" key="3">
    <source>
        <dbReference type="EMBL" id="EDT72097.1"/>
    </source>
</evidence>
<keyword evidence="1 3" id="KW-0808">Transferase</keyword>
<dbReference type="GO" id="GO:0016757">
    <property type="term" value="F:glycosyltransferase activity"/>
    <property type="evidence" value="ECO:0007669"/>
    <property type="project" value="InterPro"/>
</dbReference>